<keyword evidence="4" id="KW-1185">Reference proteome</keyword>
<accession>A0AAV9XQG2</accession>
<reference evidence="3 4" key="1">
    <citation type="submission" date="2019-10" db="EMBL/GenBank/DDBJ databases">
        <authorList>
            <person name="Palmer J.M."/>
        </authorList>
    </citation>
    <scope>NUCLEOTIDE SEQUENCE [LARGE SCALE GENOMIC DNA]</scope>
    <source>
        <strain evidence="3 4">TWF694</strain>
    </source>
</reference>
<dbReference type="Proteomes" id="UP001365542">
    <property type="component" value="Unassembled WGS sequence"/>
</dbReference>
<comment type="caution">
    <text evidence="3">The sequence shown here is derived from an EMBL/GenBank/DDBJ whole genome shotgun (WGS) entry which is preliminary data.</text>
</comment>
<name>A0AAV9XQG2_9PEZI</name>
<dbReference type="EMBL" id="JAVHJO010000003">
    <property type="protein sequence ID" value="KAK6542028.1"/>
    <property type="molecule type" value="Genomic_DNA"/>
</dbReference>
<feature type="region of interest" description="Disordered" evidence="1">
    <location>
        <begin position="121"/>
        <end position="150"/>
    </location>
</feature>
<feature type="signal peptide" evidence="2">
    <location>
        <begin position="1"/>
        <end position="21"/>
    </location>
</feature>
<dbReference type="AlphaFoldDB" id="A0AAV9XQG2"/>
<gene>
    <name evidence="3" type="ORF">TWF694_007799</name>
</gene>
<evidence type="ECO:0000256" key="2">
    <source>
        <dbReference type="SAM" id="SignalP"/>
    </source>
</evidence>
<sequence>MKLSTIWGVAALLSSIQTVSAYGKRGAAERAAYWWAYEAETIQFKDHPDPPYTIAKDCVGSGPRGRCNLAELMHHLLELDEKTKAPPITVAEIQNKFKKITDTPIEKLSQDRLMQVINEFEKAKPEEPEPDSPGEDEPKKPKKKPKPWKLTGNIREGSLYAGKDYYQSLEQIGDPIDNLFKSGVKDENKEQIIKLGRQATETVSYLRELEFDEKRLKTNSLWQQKFLALSEGKAVPKLITKTIANPTPKFGKDEGKLWNFADTMEEYRKNPIDGFTADQAERIFKQIHEEWIDEGNKDGGAPDYRKHLKAVNAAKVAARRANCDG</sequence>
<protein>
    <submittedName>
        <fullName evidence="3">Uncharacterized protein</fullName>
    </submittedName>
</protein>
<feature type="chain" id="PRO_5043597683" evidence="2">
    <location>
        <begin position="22"/>
        <end position="325"/>
    </location>
</feature>
<proteinExistence type="predicted"/>
<evidence type="ECO:0000313" key="4">
    <source>
        <dbReference type="Proteomes" id="UP001365542"/>
    </source>
</evidence>
<evidence type="ECO:0000313" key="3">
    <source>
        <dbReference type="EMBL" id="KAK6542028.1"/>
    </source>
</evidence>
<evidence type="ECO:0000256" key="1">
    <source>
        <dbReference type="SAM" id="MobiDB-lite"/>
    </source>
</evidence>
<organism evidence="3 4">
    <name type="scientific">Orbilia ellipsospora</name>
    <dbReference type="NCBI Taxonomy" id="2528407"/>
    <lineage>
        <taxon>Eukaryota</taxon>
        <taxon>Fungi</taxon>
        <taxon>Dikarya</taxon>
        <taxon>Ascomycota</taxon>
        <taxon>Pezizomycotina</taxon>
        <taxon>Orbiliomycetes</taxon>
        <taxon>Orbiliales</taxon>
        <taxon>Orbiliaceae</taxon>
        <taxon>Orbilia</taxon>
    </lineage>
</organism>
<keyword evidence="2" id="KW-0732">Signal</keyword>